<dbReference type="AlphaFoldDB" id="A0A835JZ36"/>
<gene>
    <name evidence="1" type="ORF">SADUNF_Sadunf06G0135200</name>
</gene>
<protein>
    <submittedName>
        <fullName evidence="1">Uncharacterized protein</fullName>
    </submittedName>
</protein>
<evidence type="ECO:0000313" key="1">
    <source>
        <dbReference type="EMBL" id="KAF9680567.1"/>
    </source>
</evidence>
<comment type="caution">
    <text evidence="1">The sequence shown here is derived from an EMBL/GenBank/DDBJ whole genome shotgun (WGS) entry which is preliminary data.</text>
</comment>
<organism evidence="1 2">
    <name type="scientific">Salix dunnii</name>
    <dbReference type="NCBI Taxonomy" id="1413687"/>
    <lineage>
        <taxon>Eukaryota</taxon>
        <taxon>Viridiplantae</taxon>
        <taxon>Streptophyta</taxon>
        <taxon>Embryophyta</taxon>
        <taxon>Tracheophyta</taxon>
        <taxon>Spermatophyta</taxon>
        <taxon>Magnoliopsida</taxon>
        <taxon>eudicotyledons</taxon>
        <taxon>Gunneridae</taxon>
        <taxon>Pentapetalae</taxon>
        <taxon>rosids</taxon>
        <taxon>fabids</taxon>
        <taxon>Malpighiales</taxon>
        <taxon>Salicaceae</taxon>
        <taxon>Saliceae</taxon>
        <taxon>Salix</taxon>
    </lineage>
</organism>
<sequence length="69" mass="7693">MVSPDRLMLLFPSLHQQGGFCLSELYFLPLISKPSVSLNTCKFPVLIAVDMDHRSTLKPSAFIVGWGEL</sequence>
<name>A0A835JZ36_9ROSI</name>
<dbReference type="Proteomes" id="UP000657918">
    <property type="component" value="Unassembled WGS sequence"/>
</dbReference>
<evidence type="ECO:0000313" key="2">
    <source>
        <dbReference type="Proteomes" id="UP000657918"/>
    </source>
</evidence>
<keyword evidence="2" id="KW-1185">Reference proteome</keyword>
<accession>A0A835JZ36</accession>
<dbReference type="EMBL" id="JADGMS010000006">
    <property type="protein sequence ID" value="KAF9680567.1"/>
    <property type="molecule type" value="Genomic_DNA"/>
</dbReference>
<proteinExistence type="predicted"/>
<reference evidence="1 2" key="1">
    <citation type="submission" date="2020-10" db="EMBL/GenBank/DDBJ databases">
        <title>Plant Genome Project.</title>
        <authorList>
            <person name="Zhang R.-G."/>
        </authorList>
    </citation>
    <scope>NUCLEOTIDE SEQUENCE [LARGE SCALE GENOMIC DNA]</scope>
    <source>
        <strain evidence="1">FAFU-HL-1</strain>
        <tissue evidence="1">Leaf</tissue>
    </source>
</reference>